<gene>
    <name evidence="1" type="ORF">FA13DRAFT_1868993</name>
</gene>
<accession>A0A4Y7TVN1</accession>
<protein>
    <submittedName>
        <fullName evidence="1">Uncharacterized protein</fullName>
    </submittedName>
</protein>
<proteinExistence type="predicted"/>
<sequence>MGWVNMLGVGLAKSVHGGYDEYGRGLTTIHAKSTGSEEEGKVGKTSLSKESWAADTEGGLPYRRLESMSAKSGGEFLCFQECFSGWAFFGHDVSPLRKEVDNLLQRFPLRPVWVQLKAIPAFRELKVRPSGRTEQGQRVEHLLLNHPRRWSTQP</sequence>
<comment type="caution">
    <text evidence="1">The sequence shown here is derived from an EMBL/GenBank/DDBJ whole genome shotgun (WGS) entry which is preliminary data.</text>
</comment>
<name>A0A4Y7TVN1_COPMI</name>
<dbReference type="EMBL" id="QPFP01000003">
    <property type="protein sequence ID" value="TEB38235.1"/>
    <property type="molecule type" value="Genomic_DNA"/>
</dbReference>
<keyword evidence="2" id="KW-1185">Reference proteome</keyword>
<organism evidence="1 2">
    <name type="scientific">Coprinellus micaceus</name>
    <name type="common">Glistening ink-cap mushroom</name>
    <name type="synonym">Coprinus micaceus</name>
    <dbReference type="NCBI Taxonomy" id="71717"/>
    <lineage>
        <taxon>Eukaryota</taxon>
        <taxon>Fungi</taxon>
        <taxon>Dikarya</taxon>
        <taxon>Basidiomycota</taxon>
        <taxon>Agaricomycotina</taxon>
        <taxon>Agaricomycetes</taxon>
        <taxon>Agaricomycetidae</taxon>
        <taxon>Agaricales</taxon>
        <taxon>Agaricineae</taxon>
        <taxon>Psathyrellaceae</taxon>
        <taxon>Coprinellus</taxon>
    </lineage>
</organism>
<dbReference type="Proteomes" id="UP000298030">
    <property type="component" value="Unassembled WGS sequence"/>
</dbReference>
<evidence type="ECO:0000313" key="1">
    <source>
        <dbReference type="EMBL" id="TEB38235.1"/>
    </source>
</evidence>
<evidence type="ECO:0000313" key="2">
    <source>
        <dbReference type="Proteomes" id="UP000298030"/>
    </source>
</evidence>
<dbReference type="AlphaFoldDB" id="A0A4Y7TVN1"/>
<reference evidence="1 2" key="1">
    <citation type="journal article" date="2019" name="Nat. Ecol. Evol.">
        <title>Megaphylogeny resolves global patterns of mushroom evolution.</title>
        <authorList>
            <person name="Varga T."/>
            <person name="Krizsan K."/>
            <person name="Foldi C."/>
            <person name="Dima B."/>
            <person name="Sanchez-Garcia M."/>
            <person name="Sanchez-Ramirez S."/>
            <person name="Szollosi G.J."/>
            <person name="Szarkandi J.G."/>
            <person name="Papp V."/>
            <person name="Albert L."/>
            <person name="Andreopoulos W."/>
            <person name="Angelini C."/>
            <person name="Antonin V."/>
            <person name="Barry K.W."/>
            <person name="Bougher N.L."/>
            <person name="Buchanan P."/>
            <person name="Buyck B."/>
            <person name="Bense V."/>
            <person name="Catcheside P."/>
            <person name="Chovatia M."/>
            <person name="Cooper J."/>
            <person name="Damon W."/>
            <person name="Desjardin D."/>
            <person name="Finy P."/>
            <person name="Geml J."/>
            <person name="Haridas S."/>
            <person name="Hughes K."/>
            <person name="Justo A."/>
            <person name="Karasinski D."/>
            <person name="Kautmanova I."/>
            <person name="Kiss B."/>
            <person name="Kocsube S."/>
            <person name="Kotiranta H."/>
            <person name="LaButti K.M."/>
            <person name="Lechner B.E."/>
            <person name="Liimatainen K."/>
            <person name="Lipzen A."/>
            <person name="Lukacs Z."/>
            <person name="Mihaltcheva S."/>
            <person name="Morgado L.N."/>
            <person name="Niskanen T."/>
            <person name="Noordeloos M.E."/>
            <person name="Ohm R.A."/>
            <person name="Ortiz-Santana B."/>
            <person name="Ovrebo C."/>
            <person name="Racz N."/>
            <person name="Riley R."/>
            <person name="Savchenko A."/>
            <person name="Shiryaev A."/>
            <person name="Soop K."/>
            <person name="Spirin V."/>
            <person name="Szebenyi C."/>
            <person name="Tomsovsky M."/>
            <person name="Tulloss R.E."/>
            <person name="Uehling J."/>
            <person name="Grigoriev I.V."/>
            <person name="Vagvolgyi C."/>
            <person name="Papp T."/>
            <person name="Martin F.M."/>
            <person name="Miettinen O."/>
            <person name="Hibbett D.S."/>
            <person name="Nagy L.G."/>
        </authorList>
    </citation>
    <scope>NUCLEOTIDE SEQUENCE [LARGE SCALE GENOMIC DNA]</scope>
    <source>
        <strain evidence="1 2">FP101781</strain>
    </source>
</reference>